<accession>A0A7G2CE88</accession>
<dbReference type="AlphaFoldDB" id="A0A7G2CE88"/>
<protein>
    <submittedName>
        <fullName evidence="1">Uncharacterized protein</fullName>
    </submittedName>
</protein>
<evidence type="ECO:0000313" key="2">
    <source>
        <dbReference type="Proteomes" id="UP000515908"/>
    </source>
</evidence>
<reference evidence="1 2" key="1">
    <citation type="submission" date="2020-08" db="EMBL/GenBank/DDBJ databases">
        <authorList>
            <person name="Newling K."/>
            <person name="Davey J."/>
            <person name="Forrester S."/>
        </authorList>
    </citation>
    <scope>NUCLEOTIDE SEQUENCE [LARGE SCALE GENOMIC DNA]</scope>
    <source>
        <strain evidence="2">Crithidia deanei Carvalho (ATCC PRA-265)</strain>
    </source>
</reference>
<sequence length="255" mass="29121">MNRIYPMMKYNLNTATDVDNQMQNEATEENDISTLKDLRANLCFDFLCKKIQDITGCSSLWGNNTFKRVHIILDEAASCPWIYRSVNQVYHETFYMPALFSKKTEFGEHFSIICCSTTSEALFKERLSNQDAFHPVIMGPCDKVYENLLNSGKTMFETNKKMASLFKRNNCFRGLIQNRRCGVLAATLIFETVAYMIPESLPVEADFGDRSNEVSTFFSDGNMKSVYFMADFISCGVATPYRKSNGSNDKPIEKL</sequence>
<keyword evidence="2" id="KW-1185">Reference proteome</keyword>
<gene>
    <name evidence="1" type="ORF">ADEAN_000393400</name>
</gene>
<organism evidence="1 2">
    <name type="scientific">Angomonas deanei</name>
    <dbReference type="NCBI Taxonomy" id="59799"/>
    <lineage>
        <taxon>Eukaryota</taxon>
        <taxon>Discoba</taxon>
        <taxon>Euglenozoa</taxon>
        <taxon>Kinetoplastea</taxon>
        <taxon>Metakinetoplastina</taxon>
        <taxon>Trypanosomatida</taxon>
        <taxon>Trypanosomatidae</taxon>
        <taxon>Strigomonadinae</taxon>
        <taxon>Angomonas</taxon>
    </lineage>
</organism>
<evidence type="ECO:0000313" key="1">
    <source>
        <dbReference type="EMBL" id="CAD2216472.1"/>
    </source>
</evidence>
<name>A0A7G2CE88_9TRYP</name>
<dbReference type="Proteomes" id="UP000515908">
    <property type="component" value="Chromosome 06"/>
</dbReference>
<dbReference type="VEuPathDB" id="TriTrypDB:ADEAN_000393400"/>
<proteinExistence type="predicted"/>
<dbReference type="EMBL" id="LR877150">
    <property type="protein sequence ID" value="CAD2216472.1"/>
    <property type="molecule type" value="Genomic_DNA"/>
</dbReference>